<proteinExistence type="predicted"/>
<dbReference type="RefSeq" id="WP_126678323.1">
    <property type="nucleotide sequence ID" value="NZ_CAUTIM010000013.1"/>
</dbReference>
<organism evidence="1 2">
    <name type="scientific">Prevotella koreensis</name>
    <dbReference type="NCBI Taxonomy" id="2490854"/>
    <lineage>
        <taxon>Bacteria</taxon>
        <taxon>Pseudomonadati</taxon>
        <taxon>Bacteroidota</taxon>
        <taxon>Bacteroidia</taxon>
        <taxon>Bacteroidales</taxon>
        <taxon>Prevotellaceae</taxon>
        <taxon>Prevotella</taxon>
    </lineage>
</organism>
<reference evidence="1 2" key="1">
    <citation type="submission" date="2018-12" db="EMBL/GenBank/DDBJ databases">
        <title>Genome sequencing of Prevotella sp. KCOM 3155 (= JS262).</title>
        <authorList>
            <person name="Kook J.-K."/>
            <person name="Park S.-N."/>
            <person name="Lim Y.K."/>
        </authorList>
    </citation>
    <scope>NUCLEOTIDE SEQUENCE [LARGE SCALE GENOMIC DNA]</scope>
    <source>
        <strain evidence="1 2">KCOM 3155</strain>
    </source>
</reference>
<sequence>MDKKTYIMPETGVVESSDLMEGVIVFSGNNHGAIDGNEGGALAKHIDMDVEEDDDEEESPVKSSLFKYRAWTD</sequence>
<protein>
    <submittedName>
        <fullName evidence="1">Uncharacterized protein</fullName>
    </submittedName>
</protein>
<name>A0A3S0QTL8_9BACT</name>
<keyword evidence="2" id="KW-1185">Reference proteome</keyword>
<evidence type="ECO:0000313" key="1">
    <source>
        <dbReference type="EMBL" id="RUL59153.1"/>
    </source>
</evidence>
<dbReference type="OrthoDB" id="9953569at2"/>
<dbReference type="EMBL" id="RYYU01000001">
    <property type="protein sequence ID" value="RUL59153.1"/>
    <property type="molecule type" value="Genomic_DNA"/>
</dbReference>
<evidence type="ECO:0000313" key="2">
    <source>
        <dbReference type="Proteomes" id="UP000278983"/>
    </source>
</evidence>
<accession>A0A3S0QTL8</accession>
<dbReference type="Proteomes" id="UP000278983">
    <property type="component" value="Unassembled WGS sequence"/>
</dbReference>
<gene>
    <name evidence="1" type="ORF">EHV08_04835</name>
</gene>
<dbReference type="AlphaFoldDB" id="A0A3S0QTL8"/>
<comment type="caution">
    <text evidence="1">The sequence shown here is derived from an EMBL/GenBank/DDBJ whole genome shotgun (WGS) entry which is preliminary data.</text>
</comment>